<gene>
    <name evidence="1" type="ORF">FA95DRAFT_517013</name>
</gene>
<name>A0ACB8RFG2_9AGAM</name>
<comment type="caution">
    <text evidence="1">The sequence shown here is derived from an EMBL/GenBank/DDBJ whole genome shotgun (WGS) entry which is preliminary data.</text>
</comment>
<organism evidence="1 2">
    <name type="scientific">Auriscalpium vulgare</name>
    <dbReference type="NCBI Taxonomy" id="40419"/>
    <lineage>
        <taxon>Eukaryota</taxon>
        <taxon>Fungi</taxon>
        <taxon>Dikarya</taxon>
        <taxon>Basidiomycota</taxon>
        <taxon>Agaricomycotina</taxon>
        <taxon>Agaricomycetes</taxon>
        <taxon>Russulales</taxon>
        <taxon>Auriscalpiaceae</taxon>
        <taxon>Auriscalpium</taxon>
    </lineage>
</organism>
<reference evidence="1" key="1">
    <citation type="submission" date="2021-02" db="EMBL/GenBank/DDBJ databases">
        <authorList>
            <consortium name="DOE Joint Genome Institute"/>
            <person name="Ahrendt S."/>
            <person name="Looney B.P."/>
            <person name="Miyauchi S."/>
            <person name="Morin E."/>
            <person name="Drula E."/>
            <person name="Courty P.E."/>
            <person name="Chicoki N."/>
            <person name="Fauchery L."/>
            <person name="Kohler A."/>
            <person name="Kuo A."/>
            <person name="Labutti K."/>
            <person name="Pangilinan J."/>
            <person name="Lipzen A."/>
            <person name="Riley R."/>
            <person name="Andreopoulos W."/>
            <person name="He G."/>
            <person name="Johnson J."/>
            <person name="Barry K.W."/>
            <person name="Grigoriev I.V."/>
            <person name="Nagy L."/>
            <person name="Hibbett D."/>
            <person name="Henrissat B."/>
            <person name="Matheny P.B."/>
            <person name="Labbe J."/>
            <person name="Martin F."/>
        </authorList>
    </citation>
    <scope>NUCLEOTIDE SEQUENCE</scope>
    <source>
        <strain evidence="1">FP105234-sp</strain>
    </source>
</reference>
<dbReference type="Proteomes" id="UP000814033">
    <property type="component" value="Unassembled WGS sequence"/>
</dbReference>
<proteinExistence type="predicted"/>
<keyword evidence="2" id="KW-1185">Reference proteome</keyword>
<sequence length="232" mass="25836">MSFPQFLLISSSTHKPTLYERWQQAIQDHYDGDAHPFTLLQGRFGELPAEETKCDCIVSPANSFGIMDGGFDMMLSEVFGGKPGDIYALTNHCQAYIRETWNGFIPPGSCSIVSLPSSVAGPSNQWGTRTIAILPTMRTPQDVSWHRDLVYNCMWSLLVALQRWNEAHGPAERIRSVLMTGLATGTGGIVADVCAQQMVLAVKHFQQGLPDHPRWPDVLPRSREVDRTTEPH</sequence>
<accession>A0ACB8RFG2</accession>
<reference evidence="1" key="2">
    <citation type="journal article" date="2022" name="New Phytol.">
        <title>Evolutionary transition to the ectomycorrhizal habit in the genomes of a hyperdiverse lineage of mushroom-forming fungi.</title>
        <authorList>
            <person name="Looney B."/>
            <person name="Miyauchi S."/>
            <person name="Morin E."/>
            <person name="Drula E."/>
            <person name="Courty P.E."/>
            <person name="Kohler A."/>
            <person name="Kuo A."/>
            <person name="LaButti K."/>
            <person name="Pangilinan J."/>
            <person name="Lipzen A."/>
            <person name="Riley R."/>
            <person name="Andreopoulos W."/>
            <person name="He G."/>
            <person name="Johnson J."/>
            <person name="Nolan M."/>
            <person name="Tritt A."/>
            <person name="Barry K.W."/>
            <person name="Grigoriev I.V."/>
            <person name="Nagy L.G."/>
            <person name="Hibbett D."/>
            <person name="Henrissat B."/>
            <person name="Matheny P.B."/>
            <person name="Labbe J."/>
            <person name="Martin F.M."/>
        </authorList>
    </citation>
    <scope>NUCLEOTIDE SEQUENCE</scope>
    <source>
        <strain evidence="1">FP105234-sp</strain>
    </source>
</reference>
<protein>
    <submittedName>
        <fullName evidence="1">Macro domain-like protein</fullName>
    </submittedName>
</protein>
<dbReference type="EMBL" id="MU276046">
    <property type="protein sequence ID" value="KAI0042828.1"/>
    <property type="molecule type" value="Genomic_DNA"/>
</dbReference>
<evidence type="ECO:0000313" key="1">
    <source>
        <dbReference type="EMBL" id="KAI0042828.1"/>
    </source>
</evidence>
<evidence type="ECO:0000313" key="2">
    <source>
        <dbReference type="Proteomes" id="UP000814033"/>
    </source>
</evidence>